<evidence type="ECO:0000313" key="2">
    <source>
        <dbReference type="EMBL" id="SCV69965.1"/>
    </source>
</evidence>
<sequence>MGRRLSGWARLGLPPQNKTQTLSESSSTDMGSMSVKEAVFWLKMRVFPHVNFCLVFGSPCE</sequence>
<feature type="region of interest" description="Disordered" evidence="1">
    <location>
        <begin position="1"/>
        <end position="29"/>
    </location>
</feature>
<evidence type="ECO:0000256" key="1">
    <source>
        <dbReference type="SAM" id="MobiDB-lite"/>
    </source>
</evidence>
<proteinExistence type="predicted"/>
<protein>
    <submittedName>
        <fullName evidence="2">BQ2448_1359 protein</fullName>
    </submittedName>
</protein>
<organism evidence="2 3">
    <name type="scientific">Microbotryum intermedium</name>
    <dbReference type="NCBI Taxonomy" id="269621"/>
    <lineage>
        <taxon>Eukaryota</taxon>
        <taxon>Fungi</taxon>
        <taxon>Dikarya</taxon>
        <taxon>Basidiomycota</taxon>
        <taxon>Pucciniomycotina</taxon>
        <taxon>Microbotryomycetes</taxon>
        <taxon>Microbotryales</taxon>
        <taxon>Microbotryaceae</taxon>
        <taxon>Microbotryum</taxon>
    </lineage>
</organism>
<evidence type="ECO:0000313" key="3">
    <source>
        <dbReference type="Proteomes" id="UP000198372"/>
    </source>
</evidence>
<gene>
    <name evidence="2" type="ORF">BQ2448_1359</name>
</gene>
<dbReference type="EMBL" id="FMSP01000005">
    <property type="protein sequence ID" value="SCV69965.1"/>
    <property type="molecule type" value="Genomic_DNA"/>
</dbReference>
<keyword evidence="3" id="KW-1185">Reference proteome</keyword>
<name>A0A238F9S6_9BASI</name>
<reference evidence="3" key="1">
    <citation type="submission" date="2016-09" db="EMBL/GenBank/DDBJ databases">
        <authorList>
            <person name="Jeantristanb JTB J.-T."/>
            <person name="Ricardo R."/>
        </authorList>
    </citation>
    <scope>NUCLEOTIDE SEQUENCE [LARGE SCALE GENOMIC DNA]</scope>
</reference>
<dbReference type="Proteomes" id="UP000198372">
    <property type="component" value="Unassembled WGS sequence"/>
</dbReference>
<dbReference type="AlphaFoldDB" id="A0A238F9S6"/>
<accession>A0A238F9S6</accession>